<dbReference type="PANTHER" id="PTHR10083">
    <property type="entry name" value="KUNITZ-TYPE PROTEASE INHIBITOR-RELATED"/>
    <property type="match status" value="1"/>
</dbReference>
<dbReference type="EMBL" id="EU930227">
    <property type="protein sequence ID" value="ACH56855.1"/>
    <property type="molecule type" value="mRNA"/>
</dbReference>
<name>B5M0P1_SIMVI</name>
<keyword evidence="1" id="KW-0646">Protease inhibitor</keyword>
<sequence length="78" mass="8849">MLKTIILGTIAILICMANNSEAKSADICRLPMDKGICTPTEWRYHFDPAKNKCFMFPWGCLGNANNFKTRQECKAKCM</sequence>
<dbReference type="SUPFAM" id="SSF57362">
    <property type="entry name" value="BPTI-like"/>
    <property type="match status" value="1"/>
</dbReference>
<keyword evidence="2" id="KW-0722">Serine protease inhibitor</keyword>
<accession>B5M0P1</accession>
<evidence type="ECO:0000256" key="4">
    <source>
        <dbReference type="SAM" id="SignalP"/>
    </source>
</evidence>
<keyword evidence="4" id="KW-0732">Signal</keyword>
<feature type="signal peptide" evidence="4">
    <location>
        <begin position="1"/>
        <end position="22"/>
    </location>
</feature>
<feature type="domain" description="BPTI/Kunitz inhibitor" evidence="5">
    <location>
        <begin position="28"/>
        <end position="77"/>
    </location>
</feature>
<dbReference type="InterPro" id="IPR050098">
    <property type="entry name" value="TFPI/VKTCI-like"/>
</dbReference>
<evidence type="ECO:0000256" key="2">
    <source>
        <dbReference type="ARBA" id="ARBA00022900"/>
    </source>
</evidence>
<dbReference type="Gene3D" id="4.10.410.10">
    <property type="entry name" value="Pancreatic trypsin inhibitor Kunitz domain"/>
    <property type="match status" value="1"/>
</dbReference>
<reference evidence="6" key="1">
    <citation type="journal article" date="2009" name="J. Proteome Res.">
        <title>Insight into the sialome of the Black Fly, Simulium vittatum.</title>
        <authorList>
            <person name="Andersen J.F."/>
            <person name="Pham V.M."/>
            <person name="Meng Z."/>
            <person name="Champagne D.E."/>
            <person name="Ribeiro J.M."/>
        </authorList>
    </citation>
    <scope>NUCLEOTIDE SEQUENCE</scope>
    <source>
        <tissue evidence="6">Salivary glands</tissue>
    </source>
</reference>
<dbReference type="InterPro" id="IPR002223">
    <property type="entry name" value="Kunitz_BPTI"/>
</dbReference>
<feature type="chain" id="PRO_5002836601" evidence="4">
    <location>
        <begin position="23"/>
        <end position="78"/>
    </location>
</feature>
<evidence type="ECO:0000313" key="6">
    <source>
        <dbReference type="EMBL" id="ACH56855.1"/>
    </source>
</evidence>
<organism evidence="6">
    <name type="scientific">Simulium vittatum</name>
    <name type="common">Striped black fly</name>
    <dbReference type="NCBI Taxonomy" id="7192"/>
    <lineage>
        <taxon>Eukaryota</taxon>
        <taxon>Metazoa</taxon>
        <taxon>Ecdysozoa</taxon>
        <taxon>Arthropoda</taxon>
        <taxon>Hexapoda</taxon>
        <taxon>Insecta</taxon>
        <taxon>Pterygota</taxon>
        <taxon>Neoptera</taxon>
        <taxon>Endopterygota</taxon>
        <taxon>Diptera</taxon>
        <taxon>Nematocera</taxon>
        <taxon>Chironomoidea</taxon>
        <taxon>Simuliidae</taxon>
        <taxon>Simulium</taxon>
    </lineage>
</organism>
<evidence type="ECO:0000256" key="1">
    <source>
        <dbReference type="ARBA" id="ARBA00022690"/>
    </source>
</evidence>
<dbReference type="Pfam" id="PF00014">
    <property type="entry name" value="Kunitz_BPTI"/>
    <property type="match status" value="1"/>
</dbReference>
<dbReference type="AlphaFoldDB" id="B5M0P1"/>
<proteinExistence type="evidence at transcript level"/>
<evidence type="ECO:0000259" key="5">
    <source>
        <dbReference type="PROSITE" id="PS50279"/>
    </source>
</evidence>
<dbReference type="PRINTS" id="PR00759">
    <property type="entry name" value="BASICPTASE"/>
</dbReference>
<dbReference type="PANTHER" id="PTHR10083:SF374">
    <property type="entry name" value="BPTI_KUNITZ INHIBITOR DOMAIN-CONTAINING PROTEIN"/>
    <property type="match status" value="1"/>
</dbReference>
<protein>
    <submittedName>
        <fullName evidence="6">Single Kunitz protease inhibitor</fullName>
    </submittedName>
</protein>
<dbReference type="SMART" id="SM00131">
    <property type="entry name" value="KU"/>
    <property type="match status" value="1"/>
</dbReference>
<dbReference type="GO" id="GO:0005615">
    <property type="term" value="C:extracellular space"/>
    <property type="evidence" value="ECO:0007669"/>
    <property type="project" value="TreeGrafter"/>
</dbReference>
<keyword evidence="3" id="KW-1015">Disulfide bond</keyword>
<dbReference type="GO" id="GO:0004867">
    <property type="term" value="F:serine-type endopeptidase inhibitor activity"/>
    <property type="evidence" value="ECO:0007669"/>
    <property type="project" value="UniProtKB-KW"/>
</dbReference>
<dbReference type="PROSITE" id="PS50279">
    <property type="entry name" value="BPTI_KUNITZ_2"/>
    <property type="match status" value="1"/>
</dbReference>
<dbReference type="InterPro" id="IPR036880">
    <property type="entry name" value="Kunitz_BPTI_sf"/>
</dbReference>
<dbReference type="CDD" id="cd00109">
    <property type="entry name" value="Kunitz-type"/>
    <property type="match status" value="1"/>
</dbReference>
<evidence type="ECO:0000256" key="3">
    <source>
        <dbReference type="ARBA" id="ARBA00023157"/>
    </source>
</evidence>